<sequence length="110" mass="12382">MTDRILIVARMRPDSADAVAGLFGASDETELPRVLGVTRRNLFRYQDLYFHYAEFAGPASEAMAVARERGDFRRLSDELSPHIAPFDPATWRGPADAMARGFYEWTGDAR</sequence>
<dbReference type="AlphaFoldDB" id="A0A7K1L1W9"/>
<protein>
    <submittedName>
        <fullName evidence="1">TcmI family type II polyketide cyclase</fullName>
    </submittedName>
</protein>
<accession>A0A7K1L1W9</accession>
<dbReference type="InterPro" id="IPR011008">
    <property type="entry name" value="Dimeric_a/b-barrel"/>
</dbReference>
<keyword evidence="2" id="KW-1185">Reference proteome</keyword>
<dbReference type="Gene3D" id="3.30.70.1090">
    <property type="entry name" value="Dimeric alpha+beta barrel"/>
    <property type="match status" value="1"/>
</dbReference>
<dbReference type="Pfam" id="PF04673">
    <property type="entry name" value="Cyclase_polyket"/>
    <property type="match status" value="1"/>
</dbReference>
<dbReference type="InterPro" id="IPR038474">
    <property type="entry name" value="Polyketide_synth_cyclase_sf"/>
</dbReference>
<dbReference type="Proteomes" id="UP000432015">
    <property type="component" value="Unassembled WGS sequence"/>
</dbReference>
<organism evidence="1 2">
    <name type="scientific">Actinomadura litoris</name>
    <dbReference type="NCBI Taxonomy" id="2678616"/>
    <lineage>
        <taxon>Bacteria</taxon>
        <taxon>Bacillati</taxon>
        <taxon>Actinomycetota</taxon>
        <taxon>Actinomycetes</taxon>
        <taxon>Streptosporangiales</taxon>
        <taxon>Thermomonosporaceae</taxon>
        <taxon>Actinomadura</taxon>
    </lineage>
</organism>
<dbReference type="SUPFAM" id="SSF54909">
    <property type="entry name" value="Dimeric alpha+beta barrel"/>
    <property type="match status" value="1"/>
</dbReference>
<dbReference type="GO" id="GO:0030639">
    <property type="term" value="P:polyketide biosynthetic process"/>
    <property type="evidence" value="ECO:0007669"/>
    <property type="project" value="InterPro"/>
</dbReference>
<reference evidence="1 2" key="1">
    <citation type="submission" date="2019-11" db="EMBL/GenBank/DDBJ databases">
        <authorList>
            <person name="Cao P."/>
        </authorList>
    </citation>
    <scope>NUCLEOTIDE SEQUENCE [LARGE SCALE GENOMIC DNA]</scope>
    <source>
        <strain evidence="1 2">NEAU-AAG5</strain>
    </source>
</reference>
<proteinExistence type="predicted"/>
<evidence type="ECO:0000313" key="1">
    <source>
        <dbReference type="EMBL" id="MUN38448.1"/>
    </source>
</evidence>
<evidence type="ECO:0000313" key="2">
    <source>
        <dbReference type="Proteomes" id="UP000432015"/>
    </source>
</evidence>
<gene>
    <name evidence="1" type="ORF">GNZ18_17810</name>
</gene>
<dbReference type="EMBL" id="WOFH01000006">
    <property type="protein sequence ID" value="MUN38448.1"/>
    <property type="molecule type" value="Genomic_DNA"/>
</dbReference>
<dbReference type="InterPro" id="IPR006765">
    <property type="entry name" value="Polyketide_synth_cyclase"/>
</dbReference>
<name>A0A7K1L1W9_9ACTN</name>
<comment type="caution">
    <text evidence="1">The sequence shown here is derived from an EMBL/GenBank/DDBJ whole genome shotgun (WGS) entry which is preliminary data.</text>
</comment>